<keyword evidence="1" id="KW-0479">Metal-binding</keyword>
<evidence type="ECO:0000313" key="9">
    <source>
        <dbReference type="Proteomes" id="UP000481153"/>
    </source>
</evidence>
<evidence type="ECO:0000259" key="7">
    <source>
        <dbReference type="PROSITE" id="PS50848"/>
    </source>
</evidence>
<dbReference type="Proteomes" id="UP000481153">
    <property type="component" value="Unassembled WGS sequence"/>
</dbReference>
<dbReference type="Gene3D" id="3.30.40.10">
    <property type="entry name" value="Zinc/RING finger domain, C3HC4 (zinc finger)"/>
    <property type="match status" value="1"/>
</dbReference>
<dbReference type="InterPro" id="IPR052727">
    <property type="entry name" value="Rab4/Rab5_effector"/>
</dbReference>
<name>A0A6G0WC36_9STRA</name>
<dbReference type="InterPro" id="IPR000306">
    <property type="entry name" value="Znf_FYVE"/>
</dbReference>
<dbReference type="EMBL" id="VJMJ01000264">
    <property type="protein sequence ID" value="KAF0724750.1"/>
    <property type="molecule type" value="Genomic_DNA"/>
</dbReference>
<dbReference type="GO" id="GO:0008289">
    <property type="term" value="F:lipid binding"/>
    <property type="evidence" value="ECO:0007669"/>
    <property type="project" value="InterPro"/>
</dbReference>
<gene>
    <name evidence="8" type="ORF">Ae201684_016624</name>
</gene>
<keyword evidence="3" id="KW-0862">Zinc</keyword>
<dbReference type="PANTHER" id="PTHR13510">
    <property type="entry name" value="FYVE-FINGER-CONTAINING RAB5 EFFECTOR PROTEIN RABENOSYN-5-RELATED"/>
    <property type="match status" value="1"/>
</dbReference>
<evidence type="ECO:0000256" key="3">
    <source>
        <dbReference type="ARBA" id="ARBA00022833"/>
    </source>
</evidence>
<evidence type="ECO:0000256" key="1">
    <source>
        <dbReference type="ARBA" id="ARBA00022723"/>
    </source>
</evidence>
<dbReference type="Pfam" id="PF01363">
    <property type="entry name" value="FYVE"/>
    <property type="match status" value="1"/>
</dbReference>
<dbReference type="PANTHER" id="PTHR13510:SF44">
    <property type="entry name" value="RABENOSYN-5"/>
    <property type="match status" value="1"/>
</dbReference>
<organism evidence="8 9">
    <name type="scientific">Aphanomyces euteiches</name>
    <dbReference type="NCBI Taxonomy" id="100861"/>
    <lineage>
        <taxon>Eukaryota</taxon>
        <taxon>Sar</taxon>
        <taxon>Stramenopiles</taxon>
        <taxon>Oomycota</taxon>
        <taxon>Saprolegniomycetes</taxon>
        <taxon>Saprolegniales</taxon>
        <taxon>Verrucalvaceae</taxon>
        <taxon>Aphanomyces</taxon>
    </lineage>
</organism>
<feature type="domain" description="START" evidence="7">
    <location>
        <begin position="44"/>
        <end position="230"/>
    </location>
</feature>
<dbReference type="PROSITE" id="PS50848">
    <property type="entry name" value="START"/>
    <property type="match status" value="1"/>
</dbReference>
<accession>A0A6G0WC36</accession>
<dbReference type="PROSITE" id="PS50178">
    <property type="entry name" value="ZF_FYVE"/>
    <property type="match status" value="1"/>
</dbReference>
<dbReference type="VEuPathDB" id="FungiDB:AeMF1_003661"/>
<feature type="domain" description="FYVE-type" evidence="6">
    <location>
        <begin position="263"/>
        <end position="322"/>
    </location>
</feature>
<dbReference type="SUPFAM" id="SSF57903">
    <property type="entry name" value="FYVE/PHD zinc finger"/>
    <property type="match status" value="1"/>
</dbReference>
<dbReference type="InterPro" id="IPR023393">
    <property type="entry name" value="START-like_dom_sf"/>
</dbReference>
<evidence type="ECO:0000313" key="8">
    <source>
        <dbReference type="EMBL" id="KAF0724750.1"/>
    </source>
</evidence>
<protein>
    <recommendedName>
        <fullName evidence="10">FYVE-type domain-containing protein</fullName>
    </recommendedName>
</protein>
<dbReference type="InterPro" id="IPR013083">
    <property type="entry name" value="Znf_RING/FYVE/PHD"/>
</dbReference>
<comment type="caution">
    <text evidence="8">The sequence shown here is derived from an EMBL/GenBank/DDBJ whole genome shotgun (WGS) entry which is preliminary data.</text>
</comment>
<evidence type="ECO:0000256" key="5">
    <source>
        <dbReference type="SAM" id="MobiDB-lite"/>
    </source>
</evidence>
<keyword evidence="9" id="KW-1185">Reference proteome</keyword>
<dbReference type="SUPFAM" id="SSF55961">
    <property type="entry name" value="Bet v1-like"/>
    <property type="match status" value="1"/>
</dbReference>
<dbReference type="GO" id="GO:0008270">
    <property type="term" value="F:zinc ion binding"/>
    <property type="evidence" value="ECO:0007669"/>
    <property type="project" value="UniProtKB-KW"/>
</dbReference>
<evidence type="ECO:0000256" key="2">
    <source>
        <dbReference type="ARBA" id="ARBA00022771"/>
    </source>
</evidence>
<feature type="region of interest" description="Disordered" evidence="5">
    <location>
        <begin position="400"/>
        <end position="421"/>
    </location>
</feature>
<dbReference type="SMART" id="SM00064">
    <property type="entry name" value="FYVE"/>
    <property type="match status" value="1"/>
</dbReference>
<reference evidence="8 9" key="1">
    <citation type="submission" date="2019-07" db="EMBL/GenBank/DDBJ databases">
        <title>Genomics analysis of Aphanomyces spp. identifies a new class of oomycete effector associated with host adaptation.</title>
        <authorList>
            <person name="Gaulin E."/>
        </authorList>
    </citation>
    <scope>NUCLEOTIDE SEQUENCE [LARGE SCALE GENOMIC DNA]</scope>
    <source>
        <strain evidence="8 9">ATCC 201684</strain>
    </source>
</reference>
<dbReference type="Gene3D" id="3.30.530.20">
    <property type="match status" value="1"/>
</dbReference>
<dbReference type="InterPro" id="IPR017455">
    <property type="entry name" value="Znf_FYVE-rel"/>
</dbReference>
<evidence type="ECO:0000256" key="4">
    <source>
        <dbReference type="PROSITE-ProRule" id="PRU00091"/>
    </source>
</evidence>
<dbReference type="InterPro" id="IPR011011">
    <property type="entry name" value="Znf_FYVE_PHD"/>
</dbReference>
<dbReference type="AlphaFoldDB" id="A0A6G0WC36"/>
<dbReference type="InterPro" id="IPR002913">
    <property type="entry name" value="START_lipid-bd_dom"/>
</dbReference>
<proteinExistence type="predicted"/>
<dbReference type="Pfam" id="PF01852">
    <property type="entry name" value="START"/>
    <property type="match status" value="1"/>
</dbReference>
<keyword evidence="2 4" id="KW-0863">Zinc-finger</keyword>
<evidence type="ECO:0000259" key="6">
    <source>
        <dbReference type="PROSITE" id="PS50178"/>
    </source>
</evidence>
<sequence>MATFPLPLNFFHCIPLRNEERTRLQAKARQMARDVFDLSQISNEELNWKLMRDYGDAQVYEGLDKKAPHGVVSWIGTTTVMGSLDEVRQLFVCHSTKEYRDLNYIVSRHDILDCAHLYTLSDSEAEHIDIRWVATKAAVKGVALPRDLVTLDIQQPFEWEGRNGYIVAFSHVDVKCCPDFRKSLGLVRMRVHRGGYVFLETDKPGEMQATQLYQLNPGGNLPRWVMRAIMKLRLKNVREIDRFLREKRLSLCNFLPDTDLIPLSKRSKCFLCQTKFSLLKSKAHCRKCGEVFCRVCTKEWTVQNAGIDMIVTVCTPCSFERIMTPTEHGTMRPRVLPFNTVYSPSTFVHPLILRSPYQESSVASPIYLQEDEDLDFIEDNNPIEVATDFTLDTLSSTCFEDESSHPVDDQGGALAPPSSTQ</sequence>
<evidence type="ECO:0008006" key="10">
    <source>
        <dbReference type="Google" id="ProtNLM"/>
    </source>
</evidence>